<comment type="caution">
    <text evidence="5">The sequence shown here is derived from an EMBL/GenBank/DDBJ whole genome shotgun (WGS) entry which is preliminary data.</text>
</comment>
<organism evidence="5">
    <name type="scientific">Oscillatoriales cyanobacterium SpSt-418</name>
    <dbReference type="NCBI Taxonomy" id="2282169"/>
    <lineage>
        <taxon>Bacteria</taxon>
        <taxon>Bacillati</taxon>
        <taxon>Cyanobacteriota</taxon>
        <taxon>Cyanophyceae</taxon>
        <taxon>Oscillatoriophycideae</taxon>
        <taxon>Oscillatoriales</taxon>
    </lineage>
</organism>
<dbReference type="PANTHER" id="PTHR33121">
    <property type="entry name" value="CYCLIC DI-GMP PHOSPHODIESTERASE PDEF"/>
    <property type="match status" value="1"/>
</dbReference>
<dbReference type="EMBL" id="DSRU01000341">
    <property type="protein sequence ID" value="HFN00772.1"/>
    <property type="molecule type" value="Genomic_DNA"/>
</dbReference>
<dbReference type="Gene3D" id="3.30.70.270">
    <property type="match status" value="1"/>
</dbReference>
<dbReference type="InterPro" id="IPR050706">
    <property type="entry name" value="Cyclic-di-GMP_PDE-like"/>
</dbReference>
<dbReference type="GO" id="GO:0071111">
    <property type="term" value="F:cyclic-guanylate-specific phosphodiesterase activity"/>
    <property type="evidence" value="ECO:0007669"/>
    <property type="project" value="InterPro"/>
</dbReference>
<dbReference type="SMART" id="SM00448">
    <property type="entry name" value="REC"/>
    <property type="match status" value="1"/>
</dbReference>
<evidence type="ECO:0000259" key="2">
    <source>
        <dbReference type="PROSITE" id="PS50110"/>
    </source>
</evidence>
<evidence type="ECO:0000259" key="3">
    <source>
        <dbReference type="PROSITE" id="PS50883"/>
    </source>
</evidence>
<dbReference type="AlphaFoldDB" id="A0A7C3KIH7"/>
<gene>
    <name evidence="5" type="ORF">ENR64_24065</name>
</gene>
<accession>A0A7C3KIH7</accession>
<dbReference type="InterPro" id="IPR001633">
    <property type="entry name" value="EAL_dom"/>
</dbReference>
<dbReference type="InterPro" id="IPR043128">
    <property type="entry name" value="Rev_trsase/Diguanyl_cyclase"/>
</dbReference>
<dbReference type="InterPro" id="IPR011006">
    <property type="entry name" value="CheY-like_superfamily"/>
</dbReference>
<dbReference type="InterPro" id="IPR000160">
    <property type="entry name" value="GGDEF_dom"/>
</dbReference>
<dbReference type="PROSITE" id="PS50887">
    <property type="entry name" value="GGDEF"/>
    <property type="match status" value="1"/>
</dbReference>
<dbReference type="CDD" id="cd01948">
    <property type="entry name" value="EAL"/>
    <property type="match status" value="1"/>
</dbReference>
<dbReference type="PROSITE" id="PS50883">
    <property type="entry name" value="EAL"/>
    <property type="match status" value="1"/>
</dbReference>
<dbReference type="PANTHER" id="PTHR33121:SF70">
    <property type="entry name" value="SIGNALING PROTEIN YKOW"/>
    <property type="match status" value="1"/>
</dbReference>
<feature type="domain" description="GGDEF" evidence="4">
    <location>
        <begin position="171"/>
        <end position="304"/>
    </location>
</feature>
<dbReference type="GO" id="GO:0000160">
    <property type="term" value="P:phosphorelay signal transduction system"/>
    <property type="evidence" value="ECO:0007669"/>
    <property type="project" value="InterPro"/>
</dbReference>
<dbReference type="InterPro" id="IPR035919">
    <property type="entry name" value="EAL_sf"/>
</dbReference>
<dbReference type="InterPro" id="IPR001789">
    <property type="entry name" value="Sig_transdc_resp-reg_receiver"/>
</dbReference>
<keyword evidence="1" id="KW-0597">Phosphoprotein</keyword>
<dbReference type="SUPFAM" id="SSF52172">
    <property type="entry name" value="CheY-like"/>
    <property type="match status" value="1"/>
</dbReference>
<feature type="domain" description="Response regulatory" evidence="2">
    <location>
        <begin position="3"/>
        <end position="119"/>
    </location>
</feature>
<dbReference type="Pfam" id="PF00072">
    <property type="entry name" value="Response_reg"/>
    <property type="match status" value="1"/>
</dbReference>
<dbReference type="SUPFAM" id="SSF141868">
    <property type="entry name" value="EAL domain-like"/>
    <property type="match status" value="1"/>
</dbReference>
<dbReference type="InterPro" id="IPR029787">
    <property type="entry name" value="Nucleotide_cyclase"/>
</dbReference>
<name>A0A7C3KIH7_9CYAN</name>
<dbReference type="Pfam" id="PF00990">
    <property type="entry name" value="GGDEF"/>
    <property type="match status" value="1"/>
</dbReference>
<dbReference type="CDD" id="cd01949">
    <property type="entry name" value="GGDEF"/>
    <property type="match status" value="1"/>
</dbReference>
<proteinExistence type="predicted"/>
<dbReference type="Gene3D" id="3.20.20.450">
    <property type="entry name" value="EAL domain"/>
    <property type="match status" value="1"/>
</dbReference>
<evidence type="ECO:0000259" key="4">
    <source>
        <dbReference type="PROSITE" id="PS50887"/>
    </source>
</evidence>
<dbReference type="SMART" id="SM00267">
    <property type="entry name" value="GGDEF"/>
    <property type="match status" value="1"/>
</dbReference>
<evidence type="ECO:0000313" key="5">
    <source>
        <dbReference type="EMBL" id="HFN00772.1"/>
    </source>
</evidence>
<dbReference type="Pfam" id="PF00563">
    <property type="entry name" value="EAL"/>
    <property type="match status" value="1"/>
</dbReference>
<protein>
    <submittedName>
        <fullName evidence="5">GGDEF domain-containing response regulator</fullName>
    </submittedName>
</protein>
<dbReference type="NCBIfam" id="TIGR00254">
    <property type="entry name" value="GGDEF"/>
    <property type="match status" value="1"/>
</dbReference>
<dbReference type="SUPFAM" id="SSF55073">
    <property type="entry name" value="Nucleotide cyclase"/>
    <property type="match status" value="1"/>
</dbReference>
<feature type="domain" description="EAL" evidence="3">
    <location>
        <begin position="313"/>
        <end position="567"/>
    </location>
</feature>
<reference evidence="5" key="1">
    <citation type="journal article" date="2020" name="mSystems">
        <title>Genome- and Community-Level Interaction Insights into Carbon Utilization and Element Cycling Functions of Hydrothermarchaeota in Hydrothermal Sediment.</title>
        <authorList>
            <person name="Zhou Z."/>
            <person name="Liu Y."/>
            <person name="Xu W."/>
            <person name="Pan J."/>
            <person name="Luo Z.H."/>
            <person name="Li M."/>
        </authorList>
    </citation>
    <scope>NUCLEOTIDE SEQUENCE [LARGE SCALE GENOMIC DNA]</scope>
    <source>
        <strain evidence="5">SpSt-418</strain>
    </source>
</reference>
<dbReference type="SMART" id="SM00052">
    <property type="entry name" value="EAL"/>
    <property type="match status" value="1"/>
</dbReference>
<sequence>MTKILIIEDDLTTQKLLLKILQEEGFEAIAASKGQTGIQLARAHEPDIIICDVMMPEVNGYDVLNEIRSDTSTADIPFIFLTALSDHQDRRHGMEMGADDYLTKPIKRTELLNAISVRLAKRSAMTQPYIDEMRRAAQNLATMAYYDPLTHLPNRITFHHRLQACLERQPDSVVVLYLGFDELVPIPNFSDPTLIHQVIQAMAQQLARLFGQDGCIARVGERELCLFVQDVSGRSAIAEMTHQVLAVMQEPCSIDGHCLQVQTNIGLVVFPEHGNTASELLEKATIAMQYSKTQAPNQFQFYSDKAEQLLAEQQLIYNTLNYALERQQLCLYFQPQVHLITGRIIGAEAFLRWQHPELGLLNPQRFLDAAESTGMIVPIGDWVIQTACQQAALWRSLYQLPIRVAVNLSMRQFMQPNLAHKIVEIAERAGLPPEFLMLELKENTLTSNVEFATINLRQLEAAGVRVAVDNFGTGFSSLRQLRRLRVNLLKIDRSFVHQVMINEDDAAIAKAIVAMAHALQIKVVAEGVETEEQAQFLRQCGCYAMQGYLYSEPMPQANFQELLTSDRRLLTLSSKT</sequence>
<dbReference type="Gene3D" id="3.40.50.2300">
    <property type="match status" value="1"/>
</dbReference>
<dbReference type="PROSITE" id="PS50110">
    <property type="entry name" value="RESPONSE_REGULATORY"/>
    <property type="match status" value="1"/>
</dbReference>
<feature type="modified residue" description="4-aspartylphosphate" evidence="1">
    <location>
        <position position="52"/>
    </location>
</feature>
<evidence type="ECO:0000256" key="1">
    <source>
        <dbReference type="PROSITE-ProRule" id="PRU00169"/>
    </source>
</evidence>